<dbReference type="AlphaFoldDB" id="E3JD06"/>
<dbReference type="PROSITE" id="PS51257">
    <property type="entry name" value="PROKAR_LIPOPROTEIN"/>
    <property type="match status" value="1"/>
</dbReference>
<keyword evidence="2 3" id="KW-0732">Signal</keyword>
<dbReference type="CDD" id="cd06341">
    <property type="entry name" value="PBP1_ABC_ligand_binding-like"/>
    <property type="match status" value="1"/>
</dbReference>
<dbReference type="Gene3D" id="3.40.50.2300">
    <property type="match status" value="2"/>
</dbReference>
<accession>E3JD06</accession>
<dbReference type="InterPro" id="IPR028082">
    <property type="entry name" value="Peripla_BP_I"/>
</dbReference>
<comment type="similarity">
    <text evidence="1">Belongs to the leucine-binding protein family.</text>
</comment>
<evidence type="ECO:0000256" key="1">
    <source>
        <dbReference type="ARBA" id="ARBA00010062"/>
    </source>
</evidence>
<dbReference type="STRING" id="298654.FraEuI1c_3125"/>
<organism evidence="5 6">
    <name type="scientific">Pseudofrankia inefficax (strain DSM 45817 / CECT 9037 / DDB 130130 / EuI1c)</name>
    <name type="common">Frankia inefficax</name>
    <dbReference type="NCBI Taxonomy" id="298654"/>
    <lineage>
        <taxon>Bacteria</taxon>
        <taxon>Bacillati</taxon>
        <taxon>Actinomycetota</taxon>
        <taxon>Actinomycetes</taxon>
        <taxon>Frankiales</taxon>
        <taxon>Frankiaceae</taxon>
        <taxon>Pseudofrankia</taxon>
    </lineage>
</organism>
<feature type="domain" description="Leucine-binding protein" evidence="4">
    <location>
        <begin position="43"/>
        <end position="390"/>
    </location>
</feature>
<reference evidence="5 6" key="1">
    <citation type="submission" date="2010-10" db="EMBL/GenBank/DDBJ databases">
        <title>Complete sequence of Frankia sp. EuI1c.</title>
        <authorList>
            <consortium name="US DOE Joint Genome Institute"/>
            <person name="Lucas S."/>
            <person name="Copeland A."/>
            <person name="Lapidus A."/>
            <person name="Cheng J.-F."/>
            <person name="Bruce D."/>
            <person name="Goodwin L."/>
            <person name="Pitluck S."/>
            <person name="Chertkov O."/>
            <person name="Detter J.C."/>
            <person name="Han C."/>
            <person name="Tapia R."/>
            <person name="Land M."/>
            <person name="Hauser L."/>
            <person name="Jeffries C."/>
            <person name="Kyrpides N."/>
            <person name="Ivanova N."/>
            <person name="Mikhailova N."/>
            <person name="Beauchemin N."/>
            <person name="Sen A."/>
            <person name="Sur S.A."/>
            <person name="Gtari M."/>
            <person name="Wall L."/>
            <person name="Tisa L."/>
            <person name="Woyke T."/>
        </authorList>
    </citation>
    <scope>NUCLEOTIDE SEQUENCE [LARGE SCALE GENOMIC DNA]</scope>
    <source>
        <strain evidence="6">DSM 45817 / CECT 9037 / EuI1c</strain>
    </source>
</reference>
<evidence type="ECO:0000256" key="3">
    <source>
        <dbReference type="SAM" id="SignalP"/>
    </source>
</evidence>
<dbReference type="HOGENOM" id="CLU_675698_0_0_11"/>
<dbReference type="EMBL" id="CP002299">
    <property type="protein sequence ID" value="ADP81145.1"/>
    <property type="molecule type" value="Genomic_DNA"/>
</dbReference>
<feature type="signal peptide" evidence="3">
    <location>
        <begin position="1"/>
        <end position="33"/>
    </location>
</feature>
<dbReference type="InParanoid" id="E3JD06"/>
<dbReference type="SUPFAM" id="SSF53822">
    <property type="entry name" value="Periplasmic binding protein-like I"/>
    <property type="match status" value="1"/>
</dbReference>
<dbReference type="OrthoDB" id="4482263at2"/>
<name>E3JD06_PSEI1</name>
<proteinExistence type="inferred from homology"/>
<dbReference type="RefSeq" id="WP_013424263.1">
    <property type="nucleotide sequence ID" value="NC_014666.1"/>
</dbReference>
<dbReference type="eggNOG" id="COG0683">
    <property type="taxonomic scope" value="Bacteria"/>
</dbReference>
<dbReference type="PANTHER" id="PTHR47235">
    <property type="entry name" value="BLR6548 PROTEIN"/>
    <property type="match status" value="1"/>
</dbReference>
<dbReference type="Proteomes" id="UP000002484">
    <property type="component" value="Chromosome"/>
</dbReference>
<evidence type="ECO:0000256" key="2">
    <source>
        <dbReference type="ARBA" id="ARBA00022729"/>
    </source>
</evidence>
<dbReference type="InterPro" id="IPR028081">
    <property type="entry name" value="Leu-bd"/>
</dbReference>
<evidence type="ECO:0000313" key="6">
    <source>
        <dbReference type="Proteomes" id="UP000002484"/>
    </source>
</evidence>
<feature type="chain" id="PRO_5003172621" description="Leucine-binding protein domain-containing protein" evidence="3">
    <location>
        <begin position="34"/>
        <end position="406"/>
    </location>
</feature>
<dbReference type="PANTHER" id="PTHR47235:SF1">
    <property type="entry name" value="BLR6548 PROTEIN"/>
    <property type="match status" value="1"/>
</dbReference>
<evidence type="ECO:0000313" key="5">
    <source>
        <dbReference type="EMBL" id="ADP81145.1"/>
    </source>
</evidence>
<evidence type="ECO:0000259" key="4">
    <source>
        <dbReference type="Pfam" id="PF13458"/>
    </source>
</evidence>
<protein>
    <recommendedName>
        <fullName evidence="4">Leucine-binding protein domain-containing protein</fullName>
    </recommendedName>
</protein>
<gene>
    <name evidence="5" type="ordered locus">FraEuI1c_3125</name>
</gene>
<sequence length="406" mass="40843" precursor="true">MFGHLLRRLPVVSAVAALVVLAAAACSSGGSSAAGSSGAGAAPIKIGAICTCSGFSSETAMVSTYKAWVAQTNAAGGINGHQLQLLVEDDAGNPGKSVTAAHTLVGKHVLAIVDMTNDDETWASYVAAAKIPVVGGGTSTTPMFTNPDFYPEGQTEQALFPSIVQSAKTAGATNLGLIYCAEAVQCQEGIQPLKDTGKSLGLPVVYAGEVSATAPNYTAQCVAAKQAGVTALFVADITAVAEKVAGDCAQQGYHPIYVVDGEILANQFLTAPGLKDSLVSPSPNLPYFADAPAVTAMNTALDKYAPGLRTNATDFTEIADEGWVSGLLFGAAAKAGGLGAGGGEPTSAQLVAGLTALKGETLDGFAPPLTFAAGKAHPIGCWFVTEVKAGAFSVPNGTTPTCVTTQ</sequence>
<dbReference type="Pfam" id="PF13458">
    <property type="entry name" value="Peripla_BP_6"/>
    <property type="match status" value="1"/>
</dbReference>
<keyword evidence="6" id="KW-1185">Reference proteome</keyword>
<dbReference type="KEGG" id="fri:FraEuI1c_3125"/>